<accession>A0ACA9MW27</accession>
<reference evidence="1" key="1">
    <citation type="submission" date="2021-06" db="EMBL/GenBank/DDBJ databases">
        <authorList>
            <person name="Kallberg Y."/>
            <person name="Tangrot J."/>
            <person name="Rosling A."/>
        </authorList>
    </citation>
    <scope>NUCLEOTIDE SEQUENCE</scope>
    <source>
        <strain evidence="1">IL203A</strain>
    </source>
</reference>
<evidence type="ECO:0000313" key="1">
    <source>
        <dbReference type="EMBL" id="CAG8602224.1"/>
    </source>
</evidence>
<organism evidence="1 2">
    <name type="scientific">Dentiscutata heterogama</name>
    <dbReference type="NCBI Taxonomy" id="1316150"/>
    <lineage>
        <taxon>Eukaryota</taxon>
        <taxon>Fungi</taxon>
        <taxon>Fungi incertae sedis</taxon>
        <taxon>Mucoromycota</taxon>
        <taxon>Glomeromycotina</taxon>
        <taxon>Glomeromycetes</taxon>
        <taxon>Diversisporales</taxon>
        <taxon>Gigasporaceae</taxon>
        <taxon>Dentiscutata</taxon>
    </lineage>
</organism>
<protein>
    <submittedName>
        <fullName evidence="1">9404_t:CDS:1</fullName>
    </submittedName>
</protein>
<name>A0ACA9MW27_9GLOM</name>
<dbReference type="EMBL" id="CAJVPU010010111">
    <property type="protein sequence ID" value="CAG8602224.1"/>
    <property type="molecule type" value="Genomic_DNA"/>
</dbReference>
<proteinExistence type="predicted"/>
<dbReference type="Proteomes" id="UP000789702">
    <property type="component" value="Unassembled WGS sequence"/>
</dbReference>
<evidence type="ECO:0000313" key="2">
    <source>
        <dbReference type="Proteomes" id="UP000789702"/>
    </source>
</evidence>
<comment type="caution">
    <text evidence="1">The sequence shown here is derived from an EMBL/GenBank/DDBJ whole genome shotgun (WGS) entry which is preliminary data.</text>
</comment>
<feature type="non-terminal residue" evidence="1">
    <location>
        <position position="1"/>
    </location>
</feature>
<gene>
    <name evidence="1" type="ORF">DHETER_LOCUS7295</name>
</gene>
<sequence>KERSISKNTTSISGQVKSITNVVTYSPPLVFKHNRRTTAINALSLSILEQDESNITSYPSPSEQKEDSTKYSIQAICEMSPPPKCFKGHSLQEIDSGYSSWGCDVCGKNNPTWKLGSCKICDFATCPVHCSPGQKCEPLNRCSKGHPLYNLKAKPSW</sequence>
<feature type="non-terminal residue" evidence="1">
    <location>
        <position position="157"/>
    </location>
</feature>
<keyword evidence="2" id="KW-1185">Reference proteome</keyword>